<organism evidence="1 2">
    <name type="scientific">Geoglobus ahangari</name>
    <dbReference type="NCBI Taxonomy" id="113653"/>
    <lineage>
        <taxon>Archaea</taxon>
        <taxon>Methanobacteriati</taxon>
        <taxon>Methanobacteriota</taxon>
        <taxon>Archaeoglobi</taxon>
        <taxon>Archaeoglobales</taxon>
        <taxon>Archaeoglobaceae</taxon>
        <taxon>Geoglobus</taxon>
    </lineage>
</organism>
<dbReference type="InParanoid" id="A0A0F7IE19"/>
<evidence type="ECO:0000313" key="1">
    <source>
        <dbReference type="EMBL" id="AKG90923.1"/>
    </source>
</evidence>
<dbReference type="GeneID" id="24804365"/>
<keyword evidence="2" id="KW-1185">Reference proteome</keyword>
<dbReference type="KEGG" id="gah:GAH_01798"/>
<proteinExistence type="predicted"/>
<dbReference type="EMBL" id="CP011267">
    <property type="protein sequence ID" value="AKG90923.1"/>
    <property type="molecule type" value="Genomic_DNA"/>
</dbReference>
<dbReference type="AlphaFoldDB" id="A0A0F7IE19"/>
<evidence type="ECO:0000313" key="2">
    <source>
        <dbReference type="Proteomes" id="UP000034723"/>
    </source>
</evidence>
<name>A0A0F7IE19_9EURY</name>
<dbReference type="HOGENOM" id="CLU_1291999_0_0_2"/>
<reference evidence="1 2" key="1">
    <citation type="submission" date="2015-04" db="EMBL/GenBank/DDBJ databases">
        <title>The complete genome sequence of the hyperthermophilic, obligate iron-reducing archaeon Geoglobus ahangari strain 234T.</title>
        <authorList>
            <person name="Manzella M.P."/>
            <person name="Holmes D.E."/>
            <person name="Rocheleau J.M."/>
            <person name="Chung A."/>
            <person name="Reguera G."/>
            <person name="Kashefi K."/>
        </authorList>
    </citation>
    <scope>NUCLEOTIDE SEQUENCE [LARGE SCALE GENOMIC DNA]</scope>
    <source>
        <strain evidence="1 2">234</strain>
    </source>
</reference>
<dbReference type="Proteomes" id="UP000034723">
    <property type="component" value="Chromosome"/>
</dbReference>
<dbReference type="RefSeq" id="WP_048096226.1">
    <property type="nucleotide sequence ID" value="NZ_CP011267.1"/>
</dbReference>
<sequence>MMMIATGADLIDALVKDNHNTVIFYENIYPALSIFKRILNETEGELTILAISNPVMKTLREISAHTDVDLSKARIVTLNLSGNGDGDVAFSYNQIDELTEYIKGLRGTLIILCRGLLKIIVEDYQKMFFRIIESIGDDLKIIAFTAWKSYSNGEIATISGMFDVAIHIRKMDNVFSFGEEVYELNVIQSIVPYIQPGTVYFKVGANLEMEEHG</sequence>
<protein>
    <submittedName>
        <fullName evidence="1">Uncharacterized protein</fullName>
    </submittedName>
</protein>
<accession>A0A0F7IE19</accession>
<gene>
    <name evidence="1" type="ORF">GAH_01798</name>
</gene>
<dbReference type="STRING" id="113653.GAH_01798"/>